<reference evidence="3" key="2">
    <citation type="submission" date="2023-05" db="EMBL/GenBank/DDBJ databases">
        <authorList>
            <consortium name="Lawrence Berkeley National Laboratory"/>
            <person name="Steindorff A."/>
            <person name="Hensen N."/>
            <person name="Bonometti L."/>
            <person name="Westerberg I."/>
            <person name="Brannstrom I.O."/>
            <person name="Guillou S."/>
            <person name="Cros-Aarteil S."/>
            <person name="Calhoun S."/>
            <person name="Haridas S."/>
            <person name="Kuo A."/>
            <person name="Mondo S."/>
            <person name="Pangilinan J."/>
            <person name="Riley R."/>
            <person name="Labutti K."/>
            <person name="Andreopoulos B."/>
            <person name="Lipzen A."/>
            <person name="Chen C."/>
            <person name="Yanf M."/>
            <person name="Daum C."/>
            <person name="Ng V."/>
            <person name="Clum A."/>
            <person name="Ohm R."/>
            <person name="Martin F."/>
            <person name="Silar P."/>
            <person name="Natvig D."/>
            <person name="Lalanne C."/>
            <person name="Gautier V."/>
            <person name="Ament-Velasquez S.L."/>
            <person name="Kruys A."/>
            <person name="Hutchinson M.I."/>
            <person name="Powell A.J."/>
            <person name="Barry K."/>
            <person name="Miller A.N."/>
            <person name="Grigoriev I.V."/>
            <person name="Debuchy R."/>
            <person name="Gladieux P."/>
            <person name="Thoren M.H."/>
            <person name="Johannesson H."/>
        </authorList>
    </citation>
    <scope>NUCLEOTIDE SEQUENCE</scope>
    <source>
        <strain evidence="3">CBS 123565</strain>
    </source>
</reference>
<evidence type="ECO:0000256" key="1">
    <source>
        <dbReference type="SAM" id="MobiDB-lite"/>
    </source>
</evidence>
<feature type="compositionally biased region" description="Polar residues" evidence="1">
    <location>
        <begin position="645"/>
        <end position="655"/>
    </location>
</feature>
<protein>
    <submittedName>
        <fullName evidence="3">Uncharacterized protein</fullName>
    </submittedName>
</protein>
<feature type="region of interest" description="Disordered" evidence="1">
    <location>
        <begin position="725"/>
        <end position="837"/>
    </location>
</feature>
<feature type="region of interest" description="Disordered" evidence="1">
    <location>
        <begin position="424"/>
        <end position="456"/>
    </location>
</feature>
<keyword evidence="4" id="KW-1185">Reference proteome</keyword>
<reference evidence="3" key="1">
    <citation type="journal article" date="2023" name="Mol. Phylogenet. Evol.">
        <title>Genome-scale phylogeny and comparative genomics of the fungal order Sordariales.</title>
        <authorList>
            <person name="Hensen N."/>
            <person name="Bonometti L."/>
            <person name="Westerberg I."/>
            <person name="Brannstrom I.O."/>
            <person name="Guillou S."/>
            <person name="Cros-Aarteil S."/>
            <person name="Calhoun S."/>
            <person name="Haridas S."/>
            <person name="Kuo A."/>
            <person name="Mondo S."/>
            <person name="Pangilinan J."/>
            <person name="Riley R."/>
            <person name="LaButti K."/>
            <person name="Andreopoulos B."/>
            <person name="Lipzen A."/>
            <person name="Chen C."/>
            <person name="Yan M."/>
            <person name="Daum C."/>
            <person name="Ng V."/>
            <person name="Clum A."/>
            <person name="Steindorff A."/>
            <person name="Ohm R.A."/>
            <person name="Martin F."/>
            <person name="Silar P."/>
            <person name="Natvig D.O."/>
            <person name="Lalanne C."/>
            <person name="Gautier V."/>
            <person name="Ament-Velasquez S.L."/>
            <person name="Kruys A."/>
            <person name="Hutchinson M.I."/>
            <person name="Powell A.J."/>
            <person name="Barry K."/>
            <person name="Miller A.N."/>
            <person name="Grigoriev I.V."/>
            <person name="Debuchy R."/>
            <person name="Gladieux P."/>
            <person name="Hiltunen Thoren M."/>
            <person name="Johannesson H."/>
        </authorList>
    </citation>
    <scope>NUCLEOTIDE SEQUENCE</scope>
    <source>
        <strain evidence="3">CBS 123565</strain>
    </source>
</reference>
<evidence type="ECO:0000256" key="2">
    <source>
        <dbReference type="SAM" id="Phobius"/>
    </source>
</evidence>
<feature type="transmembrane region" description="Helical" evidence="2">
    <location>
        <begin position="994"/>
        <end position="1014"/>
    </location>
</feature>
<comment type="caution">
    <text evidence="3">The sequence shown here is derived from an EMBL/GenBank/DDBJ whole genome shotgun (WGS) entry which is preliminary data.</text>
</comment>
<sequence>MARGVQDGGMQAPSNAPARLRFLPLAWPELDSVGVPTACLPRGLAARFARPRPSRHLTRCRSKHNSFDTPKRNQTTQPAGMGQPPIWGYDKPSSSWAWTQSPGGTKTPSGRHRDQAPAPPRAPGRSTLSRSLTNFFSRLRPSRRPERGCTSRATTDNDEECQPARPRRTTPRRAASMQRKRSRSPDRPARDTIPAHCRHTPATPPRRAHSTGGINNPPRPVHPAVSQNHNHTPQSPQHAPLLPTPSAPPPPPPPADTRDLFLAKRELRRQRRSLKKSGDFLGVTGVNPYTGELDVITPPTSSSSEDAVAAAATAAAGGGGGGGGGGGMMMITASASSRTTATLESEVLACVRNAADGYGCGGWGAARERVQVHSQEGEAGRQRREEAELMAMMRRAEQRKEVVREVVQEQQVKWRREEGGWSSVAEPKLSPIPGSMTASSGGTVHHTPQGSPRKGSFLGMAAVARAMERHRRRRRRQIGGGMEVVPVPVLGQQEDGARLGGVTGDRKPQGASLRPLGTAGVRVRTLPPTGRWPLASRQLASSQLASRQRNVNTPRVNQLSWEPGDLMGFPTPQTILQNPPYMPSSLALELSDLSLVDDWAYGLMCDLDRLERSSEMSDTDTILRATSPVESVGGLDGALPLPLPSASTRTITTTGCERRPPLSPAASPSSTILPRNACSDRLASPRRAQQSVWSSPAGPALHMAAIPEAASLGRETEETGGQKIAPLLHSTPTSPVAELPDSGITSSPTERGEAVVPAKKEEGIPLPTPNPPDSATAPSPTVSKTAPATADKDDKTKSPSHPAPASHQRAMGKTMRRRATVETPTGSPKRSSMPLPTYTSTYLMTQPRARAQPQPDPRHEANNHAIARGAARTAFTSRPLPPAPTTSLASMIWAARPLPAPPGGGPAAAAAAPGQGCGQGLPEGQDKKGKARKRAARGVDIQLVARSVGTVVVAAGRGVGVYWRLVRPVFDGQSAVRRRIGGRGGGGRATWRDWGMCGLAVLFVFLAASAGVWAVRAVVWAARLVGAVWGVLRFVAGFDFC</sequence>
<feature type="compositionally biased region" description="Polar residues" evidence="1">
    <location>
        <begin position="225"/>
        <end position="237"/>
    </location>
</feature>
<evidence type="ECO:0000313" key="3">
    <source>
        <dbReference type="EMBL" id="KAK4130013.1"/>
    </source>
</evidence>
<keyword evidence="2" id="KW-0812">Transmembrane</keyword>
<feature type="compositionally biased region" description="Polar residues" evidence="1">
    <location>
        <begin position="436"/>
        <end position="450"/>
    </location>
</feature>
<feature type="compositionally biased region" description="Basic and acidic residues" evidence="1">
    <location>
        <begin position="750"/>
        <end position="763"/>
    </location>
</feature>
<feature type="region of interest" description="Disordered" evidence="1">
    <location>
        <begin position="635"/>
        <end position="676"/>
    </location>
</feature>
<keyword evidence="2" id="KW-0472">Membrane</keyword>
<organism evidence="3 4">
    <name type="scientific">Trichocladium antarcticum</name>
    <dbReference type="NCBI Taxonomy" id="1450529"/>
    <lineage>
        <taxon>Eukaryota</taxon>
        <taxon>Fungi</taxon>
        <taxon>Dikarya</taxon>
        <taxon>Ascomycota</taxon>
        <taxon>Pezizomycotina</taxon>
        <taxon>Sordariomycetes</taxon>
        <taxon>Sordariomycetidae</taxon>
        <taxon>Sordariales</taxon>
        <taxon>Chaetomiaceae</taxon>
        <taxon>Trichocladium</taxon>
    </lineage>
</organism>
<feature type="compositionally biased region" description="Polar residues" evidence="1">
    <location>
        <begin position="126"/>
        <end position="136"/>
    </location>
</feature>
<gene>
    <name evidence="3" type="ORF">BT67DRAFT_248475</name>
</gene>
<accession>A0AAN6Z9W7</accession>
<feature type="region of interest" description="Disordered" evidence="1">
    <location>
        <begin position="903"/>
        <end position="929"/>
    </location>
</feature>
<dbReference type="Proteomes" id="UP001304895">
    <property type="component" value="Unassembled WGS sequence"/>
</dbReference>
<name>A0AAN6Z9W7_9PEZI</name>
<evidence type="ECO:0000313" key="4">
    <source>
        <dbReference type="Proteomes" id="UP001304895"/>
    </source>
</evidence>
<keyword evidence="2" id="KW-1133">Transmembrane helix</keyword>
<feature type="compositionally biased region" description="Basic residues" evidence="1">
    <location>
        <begin position="50"/>
        <end position="64"/>
    </location>
</feature>
<proteinExistence type="predicted"/>
<feature type="compositionally biased region" description="Polar residues" evidence="1">
    <location>
        <begin position="776"/>
        <end position="786"/>
    </location>
</feature>
<dbReference type="AlphaFoldDB" id="A0AAN6Z9W7"/>
<dbReference type="EMBL" id="MU853445">
    <property type="protein sequence ID" value="KAK4130013.1"/>
    <property type="molecule type" value="Genomic_DNA"/>
</dbReference>
<feature type="compositionally biased region" description="Pro residues" evidence="1">
    <location>
        <begin position="242"/>
        <end position="255"/>
    </location>
</feature>
<feature type="region of interest" description="Disordered" evidence="1">
    <location>
        <begin position="50"/>
        <end position="258"/>
    </location>
</feature>
<feature type="compositionally biased region" description="Polar residues" evidence="1">
    <location>
        <begin position="92"/>
        <end position="108"/>
    </location>
</feature>